<evidence type="ECO:0000313" key="3">
    <source>
        <dbReference type="EMBL" id="KAJ1124506.1"/>
    </source>
</evidence>
<gene>
    <name evidence="3" type="ORF">NDU88_002957</name>
</gene>
<sequence>MTGEECTLMARAFGTVKPEVLEIEIGQTSHDGSHCESDDTEWDGTSSAGTIRRHEADMASVGSFQVSHQRGKLMQGPRGKMSAKWTEVRRRSVNWSIEELEGLLNALRRSPHLGLLMSSKHMSTLHEWQTVEDDMRQEGFCRSADQCRLKMKGIRRVFHHLRLGWGPGGKNTTSLPHWFPRMMDLWRQAGKPRFNTPLIKGNSSSKTVNARRTQERSKLIDVEHKEGGRRTFPCRMEEGHPKPHYDFHMHSSGIMLKEHGLKGIPSSRQAEHMVSLPSGTTTSRFTSQETTLERGKHVPLSSYIPHQSQRMPQCRPASTRPQAHFKQSQEEPASLPVPATCQASEDNTELLKELNTRVQRLEDYHQRTNELLQQVVSILQTQSNVLQRSVN</sequence>
<protein>
    <recommendedName>
        <fullName evidence="2">Myb/SANT-like DNA-binding domain-containing protein</fullName>
    </recommendedName>
</protein>
<feature type="domain" description="Myb/SANT-like DNA-binding" evidence="2">
    <location>
        <begin position="93"/>
        <end position="163"/>
    </location>
</feature>
<comment type="caution">
    <text evidence="3">The sequence shown here is derived from an EMBL/GenBank/DDBJ whole genome shotgun (WGS) entry which is preliminary data.</text>
</comment>
<dbReference type="InterPro" id="IPR044822">
    <property type="entry name" value="Myb_DNA-bind_4"/>
</dbReference>
<name>A0AAV7P863_PLEWA</name>
<organism evidence="3 4">
    <name type="scientific">Pleurodeles waltl</name>
    <name type="common">Iberian ribbed newt</name>
    <dbReference type="NCBI Taxonomy" id="8319"/>
    <lineage>
        <taxon>Eukaryota</taxon>
        <taxon>Metazoa</taxon>
        <taxon>Chordata</taxon>
        <taxon>Craniata</taxon>
        <taxon>Vertebrata</taxon>
        <taxon>Euteleostomi</taxon>
        <taxon>Amphibia</taxon>
        <taxon>Batrachia</taxon>
        <taxon>Caudata</taxon>
        <taxon>Salamandroidea</taxon>
        <taxon>Salamandridae</taxon>
        <taxon>Pleurodelinae</taxon>
        <taxon>Pleurodeles</taxon>
    </lineage>
</organism>
<feature type="region of interest" description="Disordered" evidence="1">
    <location>
        <begin position="28"/>
        <end position="47"/>
    </location>
</feature>
<evidence type="ECO:0000256" key="1">
    <source>
        <dbReference type="SAM" id="MobiDB-lite"/>
    </source>
</evidence>
<feature type="compositionally biased region" description="Polar residues" evidence="1">
    <location>
        <begin position="201"/>
        <end position="211"/>
    </location>
</feature>
<feature type="region of interest" description="Disordered" evidence="1">
    <location>
        <begin position="193"/>
        <end position="214"/>
    </location>
</feature>
<evidence type="ECO:0000313" key="4">
    <source>
        <dbReference type="Proteomes" id="UP001066276"/>
    </source>
</evidence>
<reference evidence="3" key="1">
    <citation type="journal article" date="2022" name="bioRxiv">
        <title>Sequencing and chromosome-scale assembly of the giantPleurodeles waltlgenome.</title>
        <authorList>
            <person name="Brown T."/>
            <person name="Elewa A."/>
            <person name="Iarovenko S."/>
            <person name="Subramanian E."/>
            <person name="Araus A.J."/>
            <person name="Petzold A."/>
            <person name="Susuki M."/>
            <person name="Suzuki K.-i.T."/>
            <person name="Hayashi T."/>
            <person name="Toyoda A."/>
            <person name="Oliveira C."/>
            <person name="Osipova E."/>
            <person name="Leigh N.D."/>
            <person name="Simon A."/>
            <person name="Yun M.H."/>
        </authorList>
    </citation>
    <scope>NUCLEOTIDE SEQUENCE</scope>
    <source>
        <strain evidence="3">20211129_DDA</strain>
        <tissue evidence="3">Liver</tissue>
    </source>
</reference>
<dbReference type="Proteomes" id="UP001066276">
    <property type="component" value="Chromosome 7"/>
</dbReference>
<evidence type="ECO:0000259" key="2">
    <source>
        <dbReference type="Pfam" id="PF13837"/>
    </source>
</evidence>
<dbReference type="Gene3D" id="1.10.10.60">
    <property type="entry name" value="Homeodomain-like"/>
    <property type="match status" value="1"/>
</dbReference>
<dbReference type="AlphaFoldDB" id="A0AAV7P863"/>
<feature type="region of interest" description="Disordered" evidence="1">
    <location>
        <begin position="305"/>
        <end position="339"/>
    </location>
</feature>
<accession>A0AAV7P863</accession>
<proteinExistence type="predicted"/>
<keyword evidence="4" id="KW-1185">Reference proteome</keyword>
<feature type="region of interest" description="Disordered" evidence="1">
    <location>
        <begin position="62"/>
        <end position="81"/>
    </location>
</feature>
<dbReference type="EMBL" id="JANPWB010000011">
    <property type="protein sequence ID" value="KAJ1124506.1"/>
    <property type="molecule type" value="Genomic_DNA"/>
</dbReference>
<dbReference type="Pfam" id="PF13837">
    <property type="entry name" value="Myb_DNA-bind_4"/>
    <property type="match status" value="1"/>
</dbReference>